<dbReference type="SUPFAM" id="SSF48498">
    <property type="entry name" value="Tetracyclin repressor-like, C-terminal domain"/>
    <property type="match status" value="1"/>
</dbReference>
<evidence type="ECO:0000256" key="2">
    <source>
        <dbReference type="ARBA" id="ARBA00023125"/>
    </source>
</evidence>
<evidence type="ECO:0000256" key="1">
    <source>
        <dbReference type="ARBA" id="ARBA00023015"/>
    </source>
</evidence>
<dbReference type="Pfam" id="PF00440">
    <property type="entry name" value="TetR_N"/>
    <property type="match status" value="1"/>
</dbReference>
<dbReference type="GO" id="GO:0000976">
    <property type="term" value="F:transcription cis-regulatory region binding"/>
    <property type="evidence" value="ECO:0007669"/>
    <property type="project" value="TreeGrafter"/>
</dbReference>
<evidence type="ECO:0000313" key="7">
    <source>
        <dbReference type="Proteomes" id="UP000681425"/>
    </source>
</evidence>
<dbReference type="InterPro" id="IPR050109">
    <property type="entry name" value="HTH-type_TetR-like_transc_reg"/>
</dbReference>
<dbReference type="PANTHER" id="PTHR30055:SF234">
    <property type="entry name" value="HTH-TYPE TRANSCRIPTIONAL REGULATOR BETI"/>
    <property type="match status" value="1"/>
</dbReference>
<evidence type="ECO:0000259" key="5">
    <source>
        <dbReference type="PROSITE" id="PS50977"/>
    </source>
</evidence>
<feature type="DNA-binding region" description="H-T-H motif" evidence="4">
    <location>
        <begin position="40"/>
        <end position="59"/>
    </location>
</feature>
<dbReference type="InterPro" id="IPR036271">
    <property type="entry name" value="Tet_transcr_reg_TetR-rel_C_sf"/>
</dbReference>
<keyword evidence="1" id="KW-0805">Transcription regulation</keyword>
<keyword evidence="3" id="KW-0804">Transcription</keyword>
<name>A0A975Q308_9SPHN</name>
<dbReference type="InterPro" id="IPR049445">
    <property type="entry name" value="TetR_SbtR-like_C"/>
</dbReference>
<dbReference type="Pfam" id="PF21597">
    <property type="entry name" value="TetR_C_43"/>
    <property type="match status" value="1"/>
</dbReference>
<reference evidence="6" key="1">
    <citation type="submission" date="2021-04" db="EMBL/GenBank/DDBJ databases">
        <title>Isolation of p-tert-butylphenol degrading bacteria Sphingobium phenoxybenzoativorans Tas13 from active sludge.</title>
        <authorList>
            <person name="Li Y."/>
        </authorList>
    </citation>
    <scope>NUCLEOTIDE SEQUENCE</scope>
    <source>
        <strain evidence="6">Tas13</strain>
    </source>
</reference>
<dbReference type="InterPro" id="IPR009057">
    <property type="entry name" value="Homeodomain-like_sf"/>
</dbReference>
<dbReference type="PRINTS" id="PR00455">
    <property type="entry name" value="HTHTETR"/>
</dbReference>
<dbReference type="RefSeq" id="WP_212610572.1">
    <property type="nucleotide sequence ID" value="NZ_CP073910.1"/>
</dbReference>
<dbReference type="PANTHER" id="PTHR30055">
    <property type="entry name" value="HTH-TYPE TRANSCRIPTIONAL REGULATOR RUTR"/>
    <property type="match status" value="1"/>
</dbReference>
<evidence type="ECO:0000256" key="4">
    <source>
        <dbReference type="PROSITE-ProRule" id="PRU00335"/>
    </source>
</evidence>
<protein>
    <submittedName>
        <fullName evidence="6">TetR/AcrR family transcriptional regulator</fullName>
    </submittedName>
</protein>
<dbReference type="Proteomes" id="UP000681425">
    <property type="component" value="Chromosome"/>
</dbReference>
<keyword evidence="2 4" id="KW-0238">DNA-binding</keyword>
<gene>
    <name evidence="6" type="ORF">KFK14_08495</name>
</gene>
<dbReference type="Gene3D" id="1.10.357.10">
    <property type="entry name" value="Tetracycline Repressor, domain 2"/>
    <property type="match status" value="1"/>
</dbReference>
<dbReference type="InterPro" id="IPR001647">
    <property type="entry name" value="HTH_TetR"/>
</dbReference>
<evidence type="ECO:0000313" key="6">
    <source>
        <dbReference type="EMBL" id="QUT07419.1"/>
    </source>
</evidence>
<dbReference type="GO" id="GO:0003700">
    <property type="term" value="F:DNA-binding transcription factor activity"/>
    <property type="evidence" value="ECO:0007669"/>
    <property type="project" value="TreeGrafter"/>
</dbReference>
<dbReference type="AlphaFoldDB" id="A0A975Q308"/>
<dbReference type="PROSITE" id="PS50977">
    <property type="entry name" value="HTH_TETR_2"/>
    <property type="match status" value="1"/>
</dbReference>
<dbReference type="EMBL" id="CP073910">
    <property type="protein sequence ID" value="QUT07419.1"/>
    <property type="molecule type" value="Genomic_DNA"/>
</dbReference>
<dbReference type="SUPFAM" id="SSF46689">
    <property type="entry name" value="Homeodomain-like"/>
    <property type="match status" value="1"/>
</dbReference>
<evidence type="ECO:0000256" key="3">
    <source>
        <dbReference type="ARBA" id="ARBA00023163"/>
    </source>
</evidence>
<organism evidence="6 7">
    <name type="scientific">Sphingobium phenoxybenzoativorans</name>
    <dbReference type="NCBI Taxonomy" id="1592790"/>
    <lineage>
        <taxon>Bacteria</taxon>
        <taxon>Pseudomonadati</taxon>
        <taxon>Pseudomonadota</taxon>
        <taxon>Alphaproteobacteria</taxon>
        <taxon>Sphingomonadales</taxon>
        <taxon>Sphingomonadaceae</taxon>
        <taxon>Sphingobium</taxon>
    </lineage>
</organism>
<feature type="domain" description="HTH tetR-type" evidence="5">
    <location>
        <begin position="18"/>
        <end position="77"/>
    </location>
</feature>
<proteinExistence type="predicted"/>
<accession>A0A975Q308</accession>
<dbReference type="KEGG" id="spph:KFK14_08495"/>
<keyword evidence="7" id="KW-1185">Reference proteome</keyword>
<sequence>MVEKSEPAGERKLRADAARNRQLLITAAKSIFSQKGSEASLDEIARAAAVGIGTLYRHFPTRDALVSAVYQNDAEQLSEAVPRLMADHAPVEALRAWLRLFVEHLATKQMMAEALNSIVGGTSDLYARSGVQVKEAIAMLVNRAVENGEIHLNVDPLDLLRALAGVAHVGAGPEWKEGALRLVDILIAGLRAPGEKAG</sequence>